<dbReference type="InterPro" id="IPR001764">
    <property type="entry name" value="Glyco_hydro_3_N"/>
</dbReference>
<dbReference type="PANTHER" id="PTHR30480">
    <property type="entry name" value="BETA-HEXOSAMINIDASE-RELATED"/>
    <property type="match status" value="1"/>
</dbReference>
<dbReference type="GO" id="GO:0004563">
    <property type="term" value="F:beta-N-acetylhexosaminidase activity"/>
    <property type="evidence" value="ECO:0007669"/>
    <property type="project" value="UniProtKB-EC"/>
</dbReference>
<dbReference type="SUPFAM" id="SSF51445">
    <property type="entry name" value="(Trans)glycosidases"/>
    <property type="match status" value="1"/>
</dbReference>
<dbReference type="Pfam" id="PF01915">
    <property type="entry name" value="Glyco_hydro_3_C"/>
    <property type="match status" value="1"/>
</dbReference>
<evidence type="ECO:0000313" key="11">
    <source>
        <dbReference type="Proteomes" id="UP000572680"/>
    </source>
</evidence>
<feature type="domain" description="Glycoside hydrolase family 3 N-terminal" evidence="8">
    <location>
        <begin position="61"/>
        <end position="373"/>
    </location>
</feature>
<dbReference type="GO" id="GO:0009254">
    <property type="term" value="P:peptidoglycan turnover"/>
    <property type="evidence" value="ECO:0007669"/>
    <property type="project" value="TreeGrafter"/>
</dbReference>
<keyword evidence="7" id="KW-0732">Signal</keyword>
<evidence type="ECO:0000259" key="9">
    <source>
        <dbReference type="Pfam" id="PF01915"/>
    </source>
</evidence>
<reference evidence="10 11" key="1">
    <citation type="submission" date="2020-08" db="EMBL/GenBank/DDBJ databases">
        <title>Genomic Encyclopedia of Type Strains, Phase IV (KMG-IV): sequencing the most valuable type-strain genomes for metagenomic binning, comparative biology and taxonomic classification.</title>
        <authorList>
            <person name="Goeker M."/>
        </authorList>
    </citation>
    <scope>NUCLEOTIDE SEQUENCE [LARGE SCALE GENOMIC DNA]</scope>
    <source>
        <strain evidence="10 11">DSM 44197</strain>
    </source>
</reference>
<gene>
    <name evidence="10" type="ORF">HNR61_003244</name>
</gene>
<organism evidence="10 11">
    <name type="scientific">Actinomadura namibiensis</name>
    <dbReference type="NCBI Taxonomy" id="182080"/>
    <lineage>
        <taxon>Bacteria</taxon>
        <taxon>Bacillati</taxon>
        <taxon>Actinomycetota</taxon>
        <taxon>Actinomycetes</taxon>
        <taxon>Streptosporangiales</taxon>
        <taxon>Thermomonosporaceae</taxon>
        <taxon>Actinomadura</taxon>
    </lineage>
</organism>
<evidence type="ECO:0000256" key="6">
    <source>
        <dbReference type="SAM" id="MobiDB-lite"/>
    </source>
</evidence>
<dbReference type="Proteomes" id="UP000572680">
    <property type="component" value="Unassembled WGS sequence"/>
</dbReference>
<evidence type="ECO:0000256" key="7">
    <source>
        <dbReference type="SAM" id="SignalP"/>
    </source>
</evidence>
<dbReference type="PANTHER" id="PTHR30480:SF13">
    <property type="entry name" value="BETA-HEXOSAMINIDASE"/>
    <property type="match status" value="1"/>
</dbReference>
<comment type="caution">
    <text evidence="10">The sequence shown here is derived from an EMBL/GenBank/DDBJ whole genome shotgun (WGS) entry which is preliminary data.</text>
</comment>
<dbReference type="SUPFAM" id="SSF52279">
    <property type="entry name" value="Beta-D-glucan exohydrolase, C-terminal domain"/>
    <property type="match status" value="1"/>
</dbReference>
<comment type="similarity">
    <text evidence="2">Belongs to the glycosyl hydrolase 3 family.</text>
</comment>
<dbReference type="PRINTS" id="PR00133">
    <property type="entry name" value="GLHYDRLASE3"/>
</dbReference>
<dbReference type="AlphaFoldDB" id="A0A7W3QM38"/>
<dbReference type="InterPro" id="IPR036962">
    <property type="entry name" value="Glyco_hydro_3_N_sf"/>
</dbReference>
<dbReference type="Pfam" id="PF00933">
    <property type="entry name" value="Glyco_hydro_3"/>
    <property type="match status" value="1"/>
</dbReference>
<name>A0A7W3QM38_ACTNM</name>
<feature type="domain" description="Glycoside hydrolase family 3 C-terminal" evidence="9">
    <location>
        <begin position="474"/>
        <end position="531"/>
    </location>
</feature>
<dbReference type="FunFam" id="3.20.20.300:FF:000014">
    <property type="entry name" value="Beta-hexosaminidase, lipoprotein"/>
    <property type="match status" value="1"/>
</dbReference>
<evidence type="ECO:0000256" key="1">
    <source>
        <dbReference type="ARBA" id="ARBA00001231"/>
    </source>
</evidence>
<evidence type="ECO:0000259" key="8">
    <source>
        <dbReference type="Pfam" id="PF00933"/>
    </source>
</evidence>
<evidence type="ECO:0000313" key="10">
    <source>
        <dbReference type="EMBL" id="MBA8951613.1"/>
    </source>
</evidence>
<dbReference type="Gene3D" id="3.40.50.1700">
    <property type="entry name" value="Glycoside hydrolase family 3 C-terminal domain"/>
    <property type="match status" value="2"/>
</dbReference>
<evidence type="ECO:0000256" key="3">
    <source>
        <dbReference type="ARBA" id="ARBA00012663"/>
    </source>
</evidence>
<feature type="chain" id="PRO_5038428536" description="beta-N-acetylhexosaminidase" evidence="7">
    <location>
        <begin position="23"/>
        <end position="544"/>
    </location>
</feature>
<keyword evidence="5 10" id="KW-0326">Glycosidase</keyword>
<dbReference type="InterPro" id="IPR036881">
    <property type="entry name" value="Glyco_hydro_3_C_sf"/>
</dbReference>
<dbReference type="GO" id="GO:0005975">
    <property type="term" value="P:carbohydrate metabolic process"/>
    <property type="evidence" value="ECO:0007669"/>
    <property type="project" value="InterPro"/>
</dbReference>
<comment type="catalytic activity">
    <reaction evidence="1">
        <text>Hydrolysis of terminal non-reducing N-acetyl-D-hexosamine residues in N-acetyl-beta-D-hexosaminides.</text>
        <dbReference type="EC" id="3.2.1.52"/>
    </reaction>
</comment>
<dbReference type="Gene3D" id="3.20.20.300">
    <property type="entry name" value="Glycoside hydrolase, family 3, N-terminal domain"/>
    <property type="match status" value="1"/>
</dbReference>
<dbReference type="EMBL" id="JACJIA010000003">
    <property type="protein sequence ID" value="MBA8951613.1"/>
    <property type="molecule type" value="Genomic_DNA"/>
</dbReference>
<evidence type="ECO:0000256" key="5">
    <source>
        <dbReference type="ARBA" id="ARBA00023295"/>
    </source>
</evidence>
<feature type="signal peptide" evidence="7">
    <location>
        <begin position="1"/>
        <end position="22"/>
    </location>
</feature>
<dbReference type="InterPro" id="IPR017853">
    <property type="entry name" value="GH"/>
</dbReference>
<dbReference type="InterPro" id="IPR002772">
    <property type="entry name" value="Glyco_hydro_3_C"/>
</dbReference>
<feature type="region of interest" description="Disordered" evidence="6">
    <location>
        <begin position="27"/>
        <end position="47"/>
    </location>
</feature>
<evidence type="ECO:0000256" key="4">
    <source>
        <dbReference type="ARBA" id="ARBA00022801"/>
    </source>
</evidence>
<dbReference type="InterPro" id="IPR050226">
    <property type="entry name" value="NagZ_Beta-hexosaminidase"/>
</dbReference>
<feature type="compositionally biased region" description="Low complexity" evidence="6">
    <location>
        <begin position="34"/>
        <end position="47"/>
    </location>
</feature>
<keyword evidence="4 10" id="KW-0378">Hydrolase</keyword>
<dbReference type="RefSeq" id="WP_182843906.1">
    <property type="nucleotide sequence ID" value="NZ_JACJIA010000003.1"/>
</dbReference>
<dbReference type="EC" id="3.2.1.52" evidence="3"/>
<protein>
    <recommendedName>
        <fullName evidence="3">beta-N-acetylhexosaminidase</fullName>
        <ecNumber evidence="3">3.2.1.52</ecNumber>
    </recommendedName>
</protein>
<sequence>MRVPPRSLALGAATLTVLPLAACDGRSAPPPAPSAATTSPAAAAGQRSAGDAVPALVRGMTVEEQVGQLFVPTFASEAAAKQMIRKYRVGGFIYFPGNLRSARQTARLSNALQSASKVPLLLGTDEEQGLVTRVPFLTRFPGNMALGATRDPEQARAAARVTGTELRAIGINQDYAPVADVNVNPANPVIGVRSFGADPALVARMLGGAITGYREAGVAATAKHFPGHGDTATDSHTGLPVIRHSRAEWERLDAPPFRAAVAAGVDAIMSAHIVMPKLDRSGDPATLSRTVLTGLLRGELGYRGVVVTDSLQMAGARRRYGEGETAVRAVNAGADQLLMPPNLDRAHRAVLGAVRSGRISRQRLTEAVSRILRMKEQRGLFRGTRVDPARAAATVGSPAHRAVARRVAERSVTLVRNEGGTLPLGKGARVRVTGPRAERLAAALRRAGVRTTSSAGADVTVLTSSNGDPSARVRAVRGGRVVVAAIGRPYDLNGARGADAALATYSPGDASLAALSRVLTGAVKPTGKLPAPAGGPAGHGLTYR</sequence>
<evidence type="ECO:0000256" key="2">
    <source>
        <dbReference type="ARBA" id="ARBA00005336"/>
    </source>
</evidence>
<proteinExistence type="inferred from homology"/>
<accession>A0A7W3QM38</accession>
<keyword evidence="11" id="KW-1185">Reference proteome</keyword>